<name>A0A0G2Y8D2_9VIRU</name>
<dbReference type="Proteomes" id="UP000240461">
    <property type="component" value="Segment"/>
</dbReference>
<dbReference type="KEGG" id="vg:80513840"/>
<proteinExistence type="predicted"/>
<keyword evidence="1" id="KW-1133">Transmembrane helix</keyword>
<dbReference type="EMBL" id="KM982402">
    <property type="protein sequence ID" value="AKI80042.1"/>
    <property type="molecule type" value="Genomic_DNA"/>
</dbReference>
<feature type="transmembrane region" description="Helical" evidence="1">
    <location>
        <begin position="6"/>
        <end position="24"/>
    </location>
</feature>
<keyword evidence="1" id="KW-0472">Membrane</keyword>
<protein>
    <submittedName>
        <fullName evidence="2">Uncharacterized protein</fullName>
    </submittedName>
</protein>
<organism evidence="2 3">
    <name type="scientific">Acanthamoeba polyphaga mimivirus Kroon</name>
    <dbReference type="NCBI Taxonomy" id="3069720"/>
    <lineage>
        <taxon>Viruses</taxon>
        <taxon>Varidnaviria</taxon>
        <taxon>Bamfordvirae</taxon>
        <taxon>Nucleocytoviricota</taxon>
        <taxon>Megaviricetes</taxon>
        <taxon>Imitervirales</taxon>
        <taxon>Mimiviridae</taxon>
        <taxon>Megamimivirinae</taxon>
        <taxon>Mimivirus</taxon>
        <taxon>Mimivirus lagoaense</taxon>
    </lineage>
</organism>
<evidence type="ECO:0000313" key="2">
    <source>
        <dbReference type="EMBL" id="AKI80042.1"/>
    </source>
</evidence>
<evidence type="ECO:0000313" key="3">
    <source>
        <dbReference type="Proteomes" id="UP000240461"/>
    </source>
</evidence>
<sequence>MISNNTITIILIIAIVAIVFYIYFQRNKSRKDSHKNPGNYQNFDTLNNDSDAKIMKKSVKKSTKKLLKKSNQNNQKKKVRFDKTVKYNIYKQQSPEISSHNSPFDVDTILNSIYSDQSDISEDSNCSEISELSETSNHSELSDTNNNLCCNIIPSNLEDDTNNYWDSSFGLPLATDEEKNKFAKQIKKNHKNYEKALGNFTKHKTDDNIIIKTDTTIEMFKSPYTSDEDETELQRKPRTVKDIYDNKVAGPKAKPKKIKYKTANMVMYENENEMNGGFIKGTNIHGFDGNAGFKSADICDEF</sequence>
<reference evidence="2 3" key="1">
    <citation type="submission" date="2014-10" db="EMBL/GenBank/DDBJ databases">
        <title>Pan-genome analysis of Brazilian lineage A amoebal mimiviruses.</title>
        <authorList>
            <person name="Assis F.L."/>
            <person name="Abrahao J.S."/>
            <person name="Kroon E.G."/>
            <person name="Dornas F.P."/>
            <person name="Andrade K.R."/>
            <person name="Borato P.V.M."/>
            <person name="Pilotto M.R."/>
            <person name="Benamar S."/>
            <person name="LaScola B."/>
            <person name="Colson P."/>
        </authorList>
    </citation>
    <scope>NUCLEOTIDE SEQUENCE [LARGE SCALE GENOMIC DNA]</scope>
    <source>
        <strain evidence="2 3">Kroon</strain>
    </source>
</reference>
<evidence type="ECO:0000256" key="1">
    <source>
        <dbReference type="SAM" id="Phobius"/>
    </source>
</evidence>
<keyword evidence="1" id="KW-0812">Transmembrane</keyword>
<accession>A0A0G2Y8D2</accession>
<keyword evidence="3" id="KW-1185">Reference proteome</keyword>